<dbReference type="InterPro" id="IPR011009">
    <property type="entry name" value="Kinase-like_dom_sf"/>
</dbReference>
<feature type="region of interest" description="Disordered" evidence="6">
    <location>
        <begin position="385"/>
        <end position="423"/>
    </location>
</feature>
<dbReference type="EMBL" id="BLAL01000019">
    <property type="protein sequence ID" value="GES76278.1"/>
    <property type="molecule type" value="Genomic_DNA"/>
</dbReference>
<feature type="compositionally biased region" description="Acidic residues" evidence="6">
    <location>
        <begin position="414"/>
        <end position="423"/>
    </location>
</feature>
<dbReference type="GO" id="GO:0005524">
    <property type="term" value="F:ATP binding"/>
    <property type="evidence" value="ECO:0007669"/>
    <property type="project" value="UniProtKB-KW"/>
</dbReference>
<evidence type="ECO:0000256" key="6">
    <source>
        <dbReference type="SAM" id="MobiDB-lite"/>
    </source>
</evidence>
<proteinExistence type="predicted"/>
<evidence type="ECO:0000256" key="2">
    <source>
        <dbReference type="ARBA" id="ARBA00022679"/>
    </source>
</evidence>
<dbReference type="GO" id="GO:0004709">
    <property type="term" value="F:MAP kinase kinase kinase activity"/>
    <property type="evidence" value="ECO:0007669"/>
    <property type="project" value="TreeGrafter"/>
</dbReference>
<evidence type="ECO:0000259" key="7">
    <source>
        <dbReference type="PROSITE" id="PS50011"/>
    </source>
</evidence>
<dbReference type="PANTHER" id="PTHR46716">
    <property type="entry name" value="MITOGEN-ACTIVATED PROTEIN KINASE KINASE KINASE 7"/>
    <property type="match status" value="1"/>
</dbReference>
<keyword evidence="4 8" id="KW-0418">Kinase</keyword>
<dbReference type="GO" id="GO:0006955">
    <property type="term" value="P:immune response"/>
    <property type="evidence" value="ECO:0007669"/>
    <property type="project" value="TreeGrafter"/>
</dbReference>
<organism evidence="8 9">
    <name type="scientific">Rhizophagus clarus</name>
    <dbReference type="NCBI Taxonomy" id="94130"/>
    <lineage>
        <taxon>Eukaryota</taxon>
        <taxon>Fungi</taxon>
        <taxon>Fungi incertae sedis</taxon>
        <taxon>Mucoromycota</taxon>
        <taxon>Glomeromycotina</taxon>
        <taxon>Glomeromycetes</taxon>
        <taxon>Glomerales</taxon>
        <taxon>Glomeraceae</taxon>
        <taxon>Rhizophagus</taxon>
    </lineage>
</organism>
<dbReference type="GO" id="GO:0007254">
    <property type="term" value="P:JNK cascade"/>
    <property type="evidence" value="ECO:0007669"/>
    <property type="project" value="TreeGrafter"/>
</dbReference>
<dbReference type="AlphaFoldDB" id="A0A8H3QE08"/>
<evidence type="ECO:0000256" key="3">
    <source>
        <dbReference type="ARBA" id="ARBA00022741"/>
    </source>
</evidence>
<evidence type="ECO:0000256" key="5">
    <source>
        <dbReference type="ARBA" id="ARBA00022840"/>
    </source>
</evidence>
<feature type="compositionally biased region" description="Polar residues" evidence="6">
    <location>
        <begin position="385"/>
        <end position="396"/>
    </location>
</feature>
<dbReference type="OrthoDB" id="4062651at2759"/>
<reference evidence="8" key="1">
    <citation type="submission" date="2019-10" db="EMBL/GenBank/DDBJ databases">
        <title>Conservation and host-specific expression of non-tandemly repeated heterogenous ribosome RNA gene in arbuscular mycorrhizal fungi.</title>
        <authorList>
            <person name="Maeda T."/>
            <person name="Kobayashi Y."/>
            <person name="Nakagawa T."/>
            <person name="Ezawa T."/>
            <person name="Yamaguchi K."/>
            <person name="Bino T."/>
            <person name="Nishimoto Y."/>
            <person name="Shigenobu S."/>
            <person name="Kawaguchi M."/>
        </authorList>
    </citation>
    <scope>NUCLEOTIDE SEQUENCE</scope>
    <source>
        <strain evidence="8">HR1</strain>
    </source>
</reference>
<evidence type="ECO:0000313" key="9">
    <source>
        <dbReference type="Proteomes" id="UP000615446"/>
    </source>
</evidence>
<keyword evidence="3" id="KW-0547">Nucleotide-binding</keyword>
<name>A0A8H3QE08_9GLOM</name>
<keyword evidence="2" id="KW-0808">Transferase</keyword>
<evidence type="ECO:0000256" key="1">
    <source>
        <dbReference type="ARBA" id="ARBA00022527"/>
    </source>
</evidence>
<sequence>MSTIRRDLIYAALNRAWSLIDYNIHDNLQKQIEFMKQSILADNTLTNDEKTEAIRLRNKCNDRDKVLSNVGTRRTCEFCGFSEIYTATWINGGYLEWDSKKQQLIKFGNYNVVLKELENVESATRSWFEEAKSHLTIGNKYMEIVPCYGLTQNPSNENYMLVIDLGFCGPADRPSTSIYGNLPYIAPEVLSGNKYTFKSDIYSIGLLMWEISSGQLPFNNCAHDYDLAMNVVNGMRPKIVSETPLEYKNLMEQCWNANPLERPDTYTLLINIREIKSYYQHNPNELPQIKVRLDTKANHSNINSKMFTSKIHKFENLSEPKNATEEEQEAFRSKLYDFPHNINDLGQSSIKNSKRISNIIKVGSKKLSKVFKKLQINSKNVDIQNNSNKETMQQPRTVDVDDDNECNKQKDEHDELEIQNDGF</sequence>
<dbReference type="InterPro" id="IPR001245">
    <property type="entry name" value="Ser-Thr/Tyr_kinase_cat_dom"/>
</dbReference>
<dbReference type="PANTHER" id="PTHR46716:SF1">
    <property type="entry name" value="MITOGEN-ACTIVATED PROTEIN KINASE KINASE KINASE 7"/>
    <property type="match status" value="1"/>
</dbReference>
<gene>
    <name evidence="8" type="ORF">RCL2_000368500</name>
</gene>
<keyword evidence="5" id="KW-0067">ATP-binding</keyword>
<accession>A0A8H3QE08</accession>
<keyword evidence="1" id="KW-0723">Serine/threonine-protein kinase</keyword>
<evidence type="ECO:0000256" key="4">
    <source>
        <dbReference type="ARBA" id="ARBA00022777"/>
    </source>
</evidence>
<feature type="domain" description="Protein kinase" evidence="7">
    <location>
        <begin position="1"/>
        <end position="279"/>
    </location>
</feature>
<dbReference type="PROSITE" id="PS50011">
    <property type="entry name" value="PROTEIN_KINASE_DOM"/>
    <property type="match status" value="1"/>
</dbReference>
<dbReference type="Gene3D" id="1.10.510.10">
    <property type="entry name" value="Transferase(Phosphotransferase) domain 1"/>
    <property type="match status" value="1"/>
</dbReference>
<evidence type="ECO:0000313" key="8">
    <source>
        <dbReference type="EMBL" id="GES76278.1"/>
    </source>
</evidence>
<protein>
    <submittedName>
        <fullName evidence="8">Kinase-like domain-containing protein</fullName>
    </submittedName>
</protein>
<dbReference type="InterPro" id="IPR000719">
    <property type="entry name" value="Prot_kinase_dom"/>
</dbReference>
<comment type="caution">
    <text evidence="8">The sequence shown here is derived from an EMBL/GenBank/DDBJ whole genome shotgun (WGS) entry which is preliminary data.</text>
</comment>
<dbReference type="SUPFAM" id="SSF56112">
    <property type="entry name" value="Protein kinase-like (PK-like)"/>
    <property type="match status" value="1"/>
</dbReference>
<dbReference type="Pfam" id="PF07714">
    <property type="entry name" value="PK_Tyr_Ser-Thr"/>
    <property type="match status" value="1"/>
</dbReference>
<dbReference type="Proteomes" id="UP000615446">
    <property type="component" value="Unassembled WGS sequence"/>
</dbReference>